<dbReference type="InParanoid" id="A0A162VAZ4"/>
<keyword evidence="4" id="KW-1185">Reference proteome</keyword>
<organism evidence="3 4">
    <name type="scientific">Phycomyces blakesleeanus (strain ATCC 8743b / DSM 1359 / FGSC 10004 / NBRC 33097 / NRRL 1555)</name>
    <dbReference type="NCBI Taxonomy" id="763407"/>
    <lineage>
        <taxon>Eukaryota</taxon>
        <taxon>Fungi</taxon>
        <taxon>Fungi incertae sedis</taxon>
        <taxon>Mucoromycota</taxon>
        <taxon>Mucoromycotina</taxon>
        <taxon>Mucoromycetes</taxon>
        <taxon>Mucorales</taxon>
        <taxon>Phycomycetaceae</taxon>
        <taxon>Phycomyces</taxon>
    </lineage>
</organism>
<proteinExistence type="predicted"/>
<sequence length="319" mass="35509">MIISKLVKYSALHYTFMDTPDIFFTSTSTAYLHSPTTIETPLLIDPQFIEATLDLPFEHTPSFGFLSFSHAYFDHSFVFNPVITNNFESLDGQLIPMTNLITGVSSSFEPSGIYSDLDLNQNNINLQELAYGNRIESIASTSPSNALSMIGPLDESTIIAPNQNNEMTFPVPHTTPDFVLSSSPSQVKLPGPEPALTWSPCNSNTGPSCPRISNTPKISNRNFDDIEKRIIHYSPPKTTPKGNPNSRKVKSKSSYKVTYDCPECEYWSDRAGNIKRHVENHKPNHKGQTCSKCSKSFSSGFNLKRHRTSSKACNSNNLK</sequence>
<dbReference type="VEuPathDB" id="FungiDB:PHYBLDRAFT_161997"/>
<evidence type="ECO:0000256" key="1">
    <source>
        <dbReference type="SAM" id="MobiDB-lite"/>
    </source>
</evidence>
<dbReference type="InterPro" id="IPR036236">
    <property type="entry name" value="Znf_C2H2_sf"/>
</dbReference>
<evidence type="ECO:0000313" key="4">
    <source>
        <dbReference type="Proteomes" id="UP000077315"/>
    </source>
</evidence>
<feature type="region of interest" description="Disordered" evidence="1">
    <location>
        <begin position="233"/>
        <end position="252"/>
    </location>
</feature>
<reference evidence="4" key="1">
    <citation type="submission" date="2015-06" db="EMBL/GenBank/DDBJ databases">
        <title>Expansion of signal transduction pathways in fungi by whole-genome duplication.</title>
        <authorList>
            <consortium name="DOE Joint Genome Institute"/>
            <person name="Corrochano L.M."/>
            <person name="Kuo A."/>
            <person name="Marcet-Houben M."/>
            <person name="Polaino S."/>
            <person name="Salamov A."/>
            <person name="Villalobos J.M."/>
            <person name="Alvarez M.I."/>
            <person name="Avalos J."/>
            <person name="Benito E.P."/>
            <person name="Benoit I."/>
            <person name="Burger G."/>
            <person name="Camino L.P."/>
            <person name="Canovas D."/>
            <person name="Cerda-Olmedo E."/>
            <person name="Cheng J.-F."/>
            <person name="Dominguez A."/>
            <person name="Elias M."/>
            <person name="Eslava A.P."/>
            <person name="Glaser F."/>
            <person name="Grimwood J."/>
            <person name="Gutierrez G."/>
            <person name="Heitman J."/>
            <person name="Henrissat B."/>
            <person name="Iturriaga E.A."/>
            <person name="Lang B.F."/>
            <person name="Lavin J.L."/>
            <person name="Lee S."/>
            <person name="Li W."/>
            <person name="Lindquist E."/>
            <person name="Lopez-Garcia S."/>
            <person name="Luque E.M."/>
            <person name="Marcos A.T."/>
            <person name="Martin J."/>
            <person name="McCluskey K."/>
            <person name="Medina H.R."/>
            <person name="Miralles-Duran A."/>
            <person name="Miyazaki A."/>
            <person name="Munoz-Torres E."/>
            <person name="Oguiza J.A."/>
            <person name="Ohm R."/>
            <person name="Olmedo M."/>
            <person name="Orejas M."/>
            <person name="Ortiz-Castellanos L."/>
            <person name="Pisabarro A.G."/>
            <person name="Rodriguez-Romero J."/>
            <person name="Ruiz-Herrera J."/>
            <person name="Ruiz-Vazquez R."/>
            <person name="Sanz C."/>
            <person name="Schackwitz W."/>
            <person name="Schmutz J."/>
            <person name="Shahriari M."/>
            <person name="Shelest E."/>
            <person name="Silva-Franco F."/>
            <person name="Soanes D."/>
            <person name="Syed K."/>
            <person name="Tagua V.G."/>
            <person name="Talbot N.J."/>
            <person name="Thon M."/>
            <person name="De vries R.P."/>
            <person name="Wiebenga A."/>
            <person name="Yadav J.S."/>
            <person name="Braun E.L."/>
            <person name="Baker S."/>
            <person name="Garre V."/>
            <person name="Horwitz B."/>
            <person name="Torres-Martinez S."/>
            <person name="Idnurm A."/>
            <person name="Herrera-Estrella A."/>
            <person name="Gabaldon T."/>
            <person name="Grigoriev I.V."/>
        </authorList>
    </citation>
    <scope>NUCLEOTIDE SEQUENCE [LARGE SCALE GENOMIC DNA]</scope>
    <source>
        <strain evidence="4">NRRL 1555(-)</strain>
    </source>
</reference>
<accession>A0A162VAZ4</accession>
<name>A0A162VAZ4_PHYB8</name>
<dbReference type="GeneID" id="28995449"/>
<evidence type="ECO:0000259" key="2">
    <source>
        <dbReference type="SMART" id="SM00355"/>
    </source>
</evidence>
<feature type="domain" description="C2H2-type" evidence="2">
    <location>
        <begin position="288"/>
        <end position="308"/>
    </location>
</feature>
<dbReference type="SMART" id="SM00355">
    <property type="entry name" value="ZnF_C2H2"/>
    <property type="match status" value="2"/>
</dbReference>
<dbReference type="OrthoDB" id="10676356at2759"/>
<gene>
    <name evidence="3" type="ORF">PHYBLDRAFT_161997</name>
</gene>
<feature type="domain" description="C2H2-type" evidence="2">
    <location>
        <begin position="259"/>
        <end position="281"/>
    </location>
</feature>
<protein>
    <recommendedName>
        <fullName evidence="2">C2H2-type domain-containing protein</fullName>
    </recommendedName>
</protein>
<dbReference type="InterPro" id="IPR013087">
    <property type="entry name" value="Znf_C2H2_type"/>
</dbReference>
<evidence type="ECO:0000313" key="3">
    <source>
        <dbReference type="EMBL" id="OAD81383.1"/>
    </source>
</evidence>
<dbReference type="RefSeq" id="XP_018299423.1">
    <property type="nucleotide sequence ID" value="XM_018434543.1"/>
</dbReference>
<dbReference type="EMBL" id="KV440971">
    <property type="protein sequence ID" value="OAD81383.1"/>
    <property type="molecule type" value="Genomic_DNA"/>
</dbReference>
<dbReference type="AlphaFoldDB" id="A0A162VAZ4"/>
<dbReference type="Proteomes" id="UP000077315">
    <property type="component" value="Unassembled WGS sequence"/>
</dbReference>
<dbReference type="Gene3D" id="3.30.160.60">
    <property type="entry name" value="Classic Zinc Finger"/>
    <property type="match status" value="1"/>
</dbReference>
<dbReference type="SUPFAM" id="SSF57667">
    <property type="entry name" value="beta-beta-alpha zinc fingers"/>
    <property type="match status" value="1"/>
</dbReference>